<evidence type="ECO:0000313" key="2">
    <source>
        <dbReference type="Proteomes" id="UP001174205"/>
    </source>
</evidence>
<gene>
    <name evidence="1" type="ORF">P5G61_26880</name>
</gene>
<accession>A0ABT8JIH2</accession>
<dbReference type="Proteomes" id="UP001174205">
    <property type="component" value="Unassembled WGS sequence"/>
</dbReference>
<name>A0ABT8JIH2_9BACL</name>
<dbReference type="RefSeq" id="WP_301249290.1">
    <property type="nucleotide sequence ID" value="NZ_JAROCD010000016.1"/>
</dbReference>
<evidence type="ECO:0000313" key="1">
    <source>
        <dbReference type="EMBL" id="MDN4604879.1"/>
    </source>
</evidence>
<protein>
    <submittedName>
        <fullName evidence="1">Uncharacterized protein</fullName>
    </submittedName>
</protein>
<comment type="caution">
    <text evidence="1">The sequence shown here is derived from an EMBL/GenBank/DDBJ whole genome shotgun (WGS) entry which is preliminary data.</text>
</comment>
<dbReference type="EMBL" id="JAROCD010000016">
    <property type="protein sequence ID" value="MDN4604879.1"/>
    <property type="molecule type" value="Genomic_DNA"/>
</dbReference>
<keyword evidence="2" id="KW-1185">Reference proteome</keyword>
<organism evidence="1 2">
    <name type="scientific">Paenibacillus vandeheii</name>
    <dbReference type="NCBI Taxonomy" id="3035917"/>
    <lineage>
        <taxon>Bacteria</taxon>
        <taxon>Bacillati</taxon>
        <taxon>Bacillota</taxon>
        <taxon>Bacilli</taxon>
        <taxon>Bacillales</taxon>
        <taxon>Paenibacillaceae</taxon>
        <taxon>Paenibacillus</taxon>
    </lineage>
</organism>
<proteinExistence type="predicted"/>
<sequence>MRYVPLDLDVLFTARVYRRTSGGTDQFYSGIVDGVPVGVFVNYFLLNQPIPPHSKWYNGEKGDSGA</sequence>
<reference evidence="1" key="1">
    <citation type="submission" date="2023-03" db="EMBL/GenBank/DDBJ databases">
        <title>MT1 and MT2 Draft Genomes of Novel Species.</title>
        <authorList>
            <person name="Venkateswaran K."/>
        </authorList>
    </citation>
    <scope>NUCLEOTIDE SEQUENCE</scope>
    <source>
        <strain evidence="1">F6_3S_P_1C</strain>
    </source>
</reference>